<dbReference type="Pfam" id="PF13149">
    <property type="entry name" value="Mfa_like_1"/>
    <property type="match status" value="1"/>
</dbReference>
<sequence length="329" mass="35619">MKKILLAAVAALAIVGCSQNEEIEKAGEKAEINFSTVVKGSTKALIMTTDNLEDFTVNAYRTKDDLAAGMDLTEFMANLQVKKNKSTSAWEHSGTFYWPTADKVHFFATSPAQTFEGTQGYPTFSYTVKTVAAQEDLIAASLPDQVKGNGAVSLTFQHLLTQVNFSIKGDTKDCTYSVSKLELTEVKDKATFTFAKTGTGAWDNPTSSTDPTNMSYAYTPTSNIVVVPGEKLEETTKCDPDNTALFMLMPQDASTIKLKITYTATLKGDTQSSFSGEKTVTLSGTWGMGKNIRYTLKLTSDATAVTFDAPTVDAWGNEAPEPDITTPKN</sequence>
<dbReference type="CDD" id="cd13121">
    <property type="entry name" value="BF2867_like_C"/>
    <property type="match status" value="1"/>
</dbReference>
<protein>
    <submittedName>
        <fullName evidence="1">Fimbrillin family protein</fullName>
    </submittedName>
</protein>
<dbReference type="InterPro" id="IPR025049">
    <property type="entry name" value="Mfa-like_1"/>
</dbReference>
<dbReference type="Proteomes" id="UP000283341">
    <property type="component" value="Unassembled WGS sequence"/>
</dbReference>
<reference evidence="1 2" key="1">
    <citation type="submission" date="2018-08" db="EMBL/GenBank/DDBJ databases">
        <title>A genome reference for cultivated species of the human gut microbiota.</title>
        <authorList>
            <person name="Zou Y."/>
            <person name="Xue W."/>
            <person name="Luo G."/>
        </authorList>
    </citation>
    <scope>NUCLEOTIDE SEQUENCE [LARGE SCALE GENOMIC DNA]</scope>
    <source>
        <strain evidence="1 2">AF22-3AC</strain>
    </source>
</reference>
<organism evidence="1 2">
    <name type="scientific">Bacteroides cellulosilyticus</name>
    <dbReference type="NCBI Taxonomy" id="246787"/>
    <lineage>
        <taxon>Bacteria</taxon>
        <taxon>Pseudomonadati</taxon>
        <taxon>Bacteroidota</taxon>
        <taxon>Bacteroidia</taxon>
        <taxon>Bacteroidales</taxon>
        <taxon>Bacteroidaceae</taxon>
        <taxon>Bacteroides</taxon>
    </lineage>
</organism>
<accession>A0A412IBK5</accession>
<dbReference type="PROSITE" id="PS51257">
    <property type="entry name" value="PROKAR_LIPOPROTEIN"/>
    <property type="match status" value="1"/>
</dbReference>
<dbReference type="AlphaFoldDB" id="A0A412IBK5"/>
<dbReference type="InterPro" id="IPR042278">
    <property type="entry name" value="Mfa-like_1_N"/>
</dbReference>
<comment type="caution">
    <text evidence="1">The sequence shown here is derived from an EMBL/GenBank/DDBJ whole genome shotgun (WGS) entry which is preliminary data.</text>
</comment>
<dbReference type="CDD" id="cd13120">
    <property type="entry name" value="BF2867_like_N"/>
    <property type="match status" value="1"/>
</dbReference>
<dbReference type="EMBL" id="QRVJ01000023">
    <property type="protein sequence ID" value="RGS34204.1"/>
    <property type="molecule type" value="Genomic_DNA"/>
</dbReference>
<dbReference type="Gene3D" id="2.60.40.2620">
    <property type="entry name" value="Fimbrillin-like"/>
    <property type="match status" value="1"/>
</dbReference>
<gene>
    <name evidence="1" type="ORF">DWX97_19825</name>
</gene>
<dbReference type="Gene3D" id="2.60.40.2630">
    <property type="match status" value="1"/>
</dbReference>
<proteinExistence type="predicted"/>
<name>A0A412IBK5_9BACE</name>
<evidence type="ECO:0000313" key="1">
    <source>
        <dbReference type="EMBL" id="RGS34204.1"/>
    </source>
</evidence>
<evidence type="ECO:0000313" key="2">
    <source>
        <dbReference type="Proteomes" id="UP000283341"/>
    </source>
</evidence>
<dbReference type="RefSeq" id="WP_118403408.1">
    <property type="nucleotide sequence ID" value="NZ_JADNFX010000028.1"/>
</dbReference>